<dbReference type="OrthoDB" id="10457905at2759"/>
<evidence type="ECO:0000313" key="3">
    <source>
        <dbReference type="Proteomes" id="UP000765507"/>
    </source>
</evidence>
<keyword evidence="3" id="KW-1185">Reference proteome</keyword>
<reference evidence="2 3" key="1">
    <citation type="journal article" date="2020" name="G3 (Bethesda)">
        <title>Draft Genome of the Common Snapping Turtle, Chelydra serpentina, a Model for Phenotypic Plasticity in Reptiles.</title>
        <authorList>
            <person name="Das D."/>
            <person name="Singh S.K."/>
            <person name="Bierstedt J."/>
            <person name="Erickson A."/>
            <person name="Galli G.L.J."/>
            <person name="Crossley D.A. 2nd"/>
            <person name="Rhen T."/>
        </authorList>
    </citation>
    <scope>NUCLEOTIDE SEQUENCE [LARGE SCALE GENOMIC DNA]</scope>
    <source>
        <strain evidence="2">KW</strain>
    </source>
</reference>
<dbReference type="Proteomes" id="UP000765507">
    <property type="component" value="Unassembled WGS sequence"/>
</dbReference>
<dbReference type="EMBL" id="JAHGAV010000612">
    <property type="protein sequence ID" value="KAG6924355.1"/>
    <property type="molecule type" value="Genomic_DNA"/>
</dbReference>
<comment type="caution">
    <text evidence="2">The sequence shown here is derived from an EMBL/GenBank/DDBJ whole genome shotgun (WGS) entry which is preliminary data.</text>
</comment>
<dbReference type="AlphaFoldDB" id="A0A8T1S6P4"/>
<gene>
    <name evidence="2" type="ORF">G0U57_017681</name>
</gene>
<evidence type="ECO:0000256" key="1">
    <source>
        <dbReference type="SAM" id="MobiDB-lite"/>
    </source>
</evidence>
<proteinExistence type="predicted"/>
<feature type="compositionally biased region" description="Basic and acidic residues" evidence="1">
    <location>
        <begin position="76"/>
        <end position="87"/>
    </location>
</feature>
<feature type="region of interest" description="Disordered" evidence="1">
    <location>
        <begin position="73"/>
        <end position="113"/>
    </location>
</feature>
<name>A0A8T1S6P4_CHESE</name>
<organism evidence="2 3">
    <name type="scientific">Chelydra serpentina</name>
    <name type="common">Snapping turtle</name>
    <name type="synonym">Testudo serpentina</name>
    <dbReference type="NCBI Taxonomy" id="8475"/>
    <lineage>
        <taxon>Eukaryota</taxon>
        <taxon>Metazoa</taxon>
        <taxon>Chordata</taxon>
        <taxon>Craniata</taxon>
        <taxon>Vertebrata</taxon>
        <taxon>Euteleostomi</taxon>
        <taxon>Archelosauria</taxon>
        <taxon>Testudinata</taxon>
        <taxon>Testudines</taxon>
        <taxon>Cryptodira</taxon>
        <taxon>Durocryptodira</taxon>
        <taxon>Americhelydia</taxon>
        <taxon>Chelydroidea</taxon>
        <taxon>Chelydridae</taxon>
        <taxon>Chelydra</taxon>
    </lineage>
</organism>
<evidence type="ECO:0000313" key="2">
    <source>
        <dbReference type="EMBL" id="KAG6924355.1"/>
    </source>
</evidence>
<feature type="compositionally biased region" description="Polar residues" evidence="1">
    <location>
        <begin position="23"/>
        <end position="34"/>
    </location>
</feature>
<accession>A0A8T1S6P4</accession>
<protein>
    <submittedName>
        <fullName evidence="2">Uncharacterized protein</fullName>
    </submittedName>
</protein>
<sequence length="133" mass="15263">METEELEEVERHCRKATSDVKKGSSQQTASQLGVNSEDEEKSEGADHVTQDSESQTHYIAIQRNSKYYRSMRLQSRQKERNNREVTNARHAVASLKNGDSRSKPLNVDVLSRKGHPVPVKSEVKTLEEQWIQR</sequence>
<feature type="region of interest" description="Disordered" evidence="1">
    <location>
        <begin position="1"/>
        <end position="59"/>
    </location>
</feature>